<evidence type="ECO:0000256" key="1">
    <source>
        <dbReference type="SAM" id="MobiDB-lite"/>
    </source>
</evidence>
<dbReference type="Proteomes" id="UP000010087">
    <property type="component" value="Chromosome 2"/>
</dbReference>
<feature type="compositionally biased region" description="Basic and acidic residues" evidence="1">
    <location>
        <begin position="25"/>
        <end position="37"/>
    </location>
</feature>
<protein>
    <submittedName>
        <fullName evidence="2">Uncharacterized protein</fullName>
    </submittedName>
</protein>
<name>A0A0H3HZ80_BURP2</name>
<proteinExistence type="predicted"/>
<dbReference type="AlphaFoldDB" id="A0A0H3HZ80"/>
<reference evidence="2 3" key="1">
    <citation type="journal article" date="2012" name="PLoS ONE">
        <title>Evolution of Burkholderia pseudomallei in recurrent melioidosis.</title>
        <authorList>
            <person name="Hayden H.S."/>
            <person name="Lim R."/>
            <person name="Brittnacher M.J."/>
            <person name="Sims E.H."/>
            <person name="Ramage E.R."/>
            <person name="Fong C."/>
            <person name="Wu Z."/>
            <person name="Crist E."/>
            <person name="Chang J."/>
            <person name="Zhou Y."/>
            <person name="Radey M."/>
            <person name="Rohmer L."/>
            <person name="Haugen E."/>
            <person name="Gillett W."/>
            <person name="Wuthiekanun V."/>
            <person name="Peacock S.J."/>
            <person name="Kaul R."/>
            <person name="Miller S.I."/>
            <person name="Manoil C."/>
            <person name="Jacobs M.A."/>
        </authorList>
    </citation>
    <scope>NUCLEOTIDE SEQUENCE [LARGE SCALE GENOMIC DNA]</scope>
    <source>
        <strain evidence="2 3">1026b</strain>
    </source>
</reference>
<dbReference type="PATRIC" id="fig|884204.3.peg.5423"/>
<gene>
    <name evidence="2" type="ordered locus">BP1026B_II1146</name>
</gene>
<feature type="region of interest" description="Disordered" evidence="1">
    <location>
        <begin position="1"/>
        <end position="89"/>
    </location>
</feature>
<evidence type="ECO:0000313" key="3">
    <source>
        <dbReference type="Proteomes" id="UP000010087"/>
    </source>
</evidence>
<accession>A0A0H3HZ80</accession>
<sequence length="89" mass="9825">MQAVRSPRFRYRGWHGRASAMRTEPGLHGEAATDDRQSITGNPQSAIDAPHASPQARKRASAPDSGNLRTIRRKTRRRDDAATRGGYAL</sequence>
<evidence type="ECO:0000313" key="2">
    <source>
        <dbReference type="EMBL" id="AFI69395.1"/>
    </source>
</evidence>
<organism evidence="2 3">
    <name type="scientific">Burkholderia pseudomallei (strain 1026b)</name>
    <dbReference type="NCBI Taxonomy" id="884204"/>
    <lineage>
        <taxon>Bacteria</taxon>
        <taxon>Pseudomonadati</taxon>
        <taxon>Pseudomonadota</taxon>
        <taxon>Betaproteobacteria</taxon>
        <taxon>Burkholderiales</taxon>
        <taxon>Burkholderiaceae</taxon>
        <taxon>Burkholderia</taxon>
        <taxon>pseudomallei group</taxon>
    </lineage>
</organism>
<dbReference type="KEGG" id="bpz:BP1026B_II1146"/>
<dbReference type="EMBL" id="CP002834">
    <property type="protein sequence ID" value="AFI69395.1"/>
    <property type="molecule type" value="Genomic_DNA"/>
</dbReference>